<evidence type="ECO:0000313" key="3">
    <source>
        <dbReference type="EMBL" id="KAG2489046.1"/>
    </source>
</evidence>
<evidence type="ECO:0000256" key="2">
    <source>
        <dbReference type="SAM" id="Phobius"/>
    </source>
</evidence>
<reference evidence="3" key="1">
    <citation type="journal article" date="2020" name="bioRxiv">
        <title>Comparative genomics of Chlamydomonas.</title>
        <authorList>
            <person name="Craig R.J."/>
            <person name="Hasan A.R."/>
            <person name="Ness R.W."/>
            <person name="Keightley P.D."/>
        </authorList>
    </citation>
    <scope>NUCLEOTIDE SEQUENCE</scope>
    <source>
        <strain evidence="3">CCAP 11/70</strain>
    </source>
</reference>
<keyword evidence="2" id="KW-0472">Membrane</keyword>
<dbReference type="AlphaFoldDB" id="A0A835XS18"/>
<feature type="region of interest" description="Disordered" evidence="1">
    <location>
        <begin position="547"/>
        <end position="576"/>
    </location>
</feature>
<comment type="caution">
    <text evidence="3">The sequence shown here is derived from an EMBL/GenBank/DDBJ whole genome shotgun (WGS) entry which is preliminary data.</text>
</comment>
<feature type="region of interest" description="Disordered" evidence="1">
    <location>
        <begin position="877"/>
        <end position="900"/>
    </location>
</feature>
<gene>
    <name evidence="3" type="ORF">HYH03_012483</name>
</gene>
<dbReference type="EMBL" id="JAEHOE010000077">
    <property type="protein sequence ID" value="KAG2489046.1"/>
    <property type="molecule type" value="Genomic_DNA"/>
</dbReference>
<keyword evidence="2" id="KW-0812">Transmembrane</keyword>
<proteinExistence type="predicted"/>
<keyword evidence="2" id="KW-1133">Transmembrane helix</keyword>
<feature type="transmembrane region" description="Helical" evidence="2">
    <location>
        <begin position="822"/>
        <end position="848"/>
    </location>
</feature>
<sequence>MIEAAGDGTCPDRYVPLVFLDATQDRYDPNTVPKFVMCIPTLGHDMGDAGGVYKISWCFTTYCDRFPALTALRGQALQMYVNSLAVAPAVGDGSGLGGSVVLFTQLFPDCIARATTSLNMTDGGFYKLDAKLQNQVVSVPPSGISTLDVHVTTEANCTDEWIVVAFVPVNNAGGYPVPPPPAACPCWERSKYNASTDTWMCPGIKVPIHLETMDVLQDNGEPHKVVQCIDPANFDVYTGRMAYSFCWRYACLPPVFATTRFRATCPKLERWNIKLMRGTYLVNFQRTEGVYINVTGPVNNVTLAGVTEMTLDEREDHQWITLPEGGVQNFTFSYVVPPGYDDLSAAVVMDARPMPPPPPSPPGPPGTSCSCPLLPEQTVDGVIGQCNSTYATAVVSFANDEDLEAWLKNNTGADPNHYQCTSWPNYDIFLREMAWSYCWRYDCLPQRFYAKPYKVTINQVTKHNIALMPSGDYELLTFPAPYGMRIDSELGYQDGTIVKHNSTEGDPVVTGRTLRVTLPPMANITISYYVPNIFGNDGMSAAIMLRYQDGPRPPTRPLPPAPPPSPPRPPPRPTGNRTFIVADVMVLDTYDLSKLTSDTRYQDAGIYITVPVKYYDYLALPDCTDATVEAYKAAVAKEMNLTVSQLSVSCRYEGSADGSVPVLRRMMRATSWLLGAAGLPLRRSLLPDVLRMARSPAERRRMQTDGTAPKEKVAVSLTFEAAKDVAVPTSAADRCEQVERALGGACDAETTTVHKHLSFTQEATGADTVVDCTTVQAQAMAGVSYSGAVAENDFGSVGCKTVTEAGQEPVAPQQASSSSSGLAPGAIAGIVIGCVAGVVILAVVGVMVKNKMTQGHVSYVDPNSGRPGARRWRTYSMQQRPAEEGAAPAQRPTAGVSVYT</sequence>
<organism evidence="3 4">
    <name type="scientific">Edaphochlamys debaryana</name>
    <dbReference type="NCBI Taxonomy" id="47281"/>
    <lineage>
        <taxon>Eukaryota</taxon>
        <taxon>Viridiplantae</taxon>
        <taxon>Chlorophyta</taxon>
        <taxon>core chlorophytes</taxon>
        <taxon>Chlorophyceae</taxon>
        <taxon>CS clade</taxon>
        <taxon>Chlamydomonadales</taxon>
        <taxon>Chlamydomonadales incertae sedis</taxon>
        <taxon>Edaphochlamys</taxon>
    </lineage>
</organism>
<evidence type="ECO:0000313" key="4">
    <source>
        <dbReference type="Proteomes" id="UP000612055"/>
    </source>
</evidence>
<dbReference type="OrthoDB" id="551414at2759"/>
<accession>A0A835XS18</accession>
<protein>
    <submittedName>
        <fullName evidence="3">Uncharacterized protein</fullName>
    </submittedName>
</protein>
<keyword evidence="4" id="KW-1185">Reference proteome</keyword>
<feature type="compositionally biased region" description="Pro residues" evidence="1">
    <location>
        <begin position="551"/>
        <end position="573"/>
    </location>
</feature>
<name>A0A835XS18_9CHLO</name>
<dbReference type="Proteomes" id="UP000612055">
    <property type="component" value="Unassembled WGS sequence"/>
</dbReference>
<evidence type="ECO:0000256" key="1">
    <source>
        <dbReference type="SAM" id="MobiDB-lite"/>
    </source>
</evidence>